<accession>A0A6A4SH26</accession>
<sequence length="97" mass="10986">MMFGFSRSRRDLWCRLVLPLWLQLHFGIQPLDVHLATCSAATVGGEKALQLLAARNYRKEGREENNNNNDNDDDDEEIYAAASSSVFTLRENKLSGN</sequence>
<evidence type="ECO:0000313" key="3">
    <source>
        <dbReference type="Proteomes" id="UP000438429"/>
    </source>
</evidence>
<organism evidence="2 3">
    <name type="scientific">Scophthalmus maximus</name>
    <name type="common">Turbot</name>
    <name type="synonym">Psetta maxima</name>
    <dbReference type="NCBI Taxonomy" id="52904"/>
    <lineage>
        <taxon>Eukaryota</taxon>
        <taxon>Metazoa</taxon>
        <taxon>Chordata</taxon>
        <taxon>Craniata</taxon>
        <taxon>Vertebrata</taxon>
        <taxon>Euteleostomi</taxon>
        <taxon>Actinopterygii</taxon>
        <taxon>Neopterygii</taxon>
        <taxon>Teleostei</taxon>
        <taxon>Neoteleostei</taxon>
        <taxon>Acanthomorphata</taxon>
        <taxon>Carangaria</taxon>
        <taxon>Pleuronectiformes</taxon>
        <taxon>Pleuronectoidei</taxon>
        <taxon>Scophthalmidae</taxon>
        <taxon>Scophthalmus</taxon>
    </lineage>
</organism>
<dbReference type="AlphaFoldDB" id="A0A6A4SH26"/>
<reference evidence="2 3" key="1">
    <citation type="submission" date="2019-06" db="EMBL/GenBank/DDBJ databases">
        <title>Draft genomes of female and male turbot (Scophthalmus maximus).</title>
        <authorList>
            <person name="Xu H."/>
            <person name="Xu X.-W."/>
            <person name="Shao C."/>
            <person name="Chen S."/>
        </authorList>
    </citation>
    <scope>NUCLEOTIDE SEQUENCE [LARGE SCALE GENOMIC DNA]</scope>
    <source>
        <strain evidence="2">Ysfricsl-2016a</strain>
        <tissue evidence="2">Blood</tissue>
    </source>
</reference>
<comment type="caution">
    <text evidence="2">The sequence shown here is derived from an EMBL/GenBank/DDBJ whole genome shotgun (WGS) entry which is preliminary data.</text>
</comment>
<proteinExistence type="predicted"/>
<feature type="chain" id="PRO_5025662201" description="Secreted protein" evidence="1">
    <location>
        <begin position="28"/>
        <end position="97"/>
    </location>
</feature>
<gene>
    <name evidence="2" type="ORF">F2P81_016470</name>
</gene>
<dbReference type="EMBL" id="VEVO01000014">
    <property type="protein sequence ID" value="KAF0031915.1"/>
    <property type="molecule type" value="Genomic_DNA"/>
</dbReference>
<protein>
    <recommendedName>
        <fullName evidence="4">Secreted protein</fullName>
    </recommendedName>
</protein>
<name>A0A6A4SH26_SCOMX</name>
<evidence type="ECO:0008006" key="4">
    <source>
        <dbReference type="Google" id="ProtNLM"/>
    </source>
</evidence>
<evidence type="ECO:0000256" key="1">
    <source>
        <dbReference type="SAM" id="SignalP"/>
    </source>
</evidence>
<evidence type="ECO:0000313" key="2">
    <source>
        <dbReference type="EMBL" id="KAF0031915.1"/>
    </source>
</evidence>
<keyword evidence="1" id="KW-0732">Signal</keyword>
<feature type="signal peptide" evidence="1">
    <location>
        <begin position="1"/>
        <end position="27"/>
    </location>
</feature>
<dbReference type="Proteomes" id="UP000438429">
    <property type="component" value="Unassembled WGS sequence"/>
</dbReference>